<dbReference type="Proteomes" id="UP001519344">
    <property type="component" value="Unassembled WGS sequence"/>
</dbReference>
<keyword evidence="2" id="KW-1185">Reference proteome</keyword>
<sequence length="180" mass="21829">MWLELNKQTTRKIGIMLKSRLIWYKHYFLFCDEIIENMDRPPYWIIELAEKKYIGDAVKIVNTYAFSEPFETYPDSLPDLYVGCLFIRYERKEISWASFLKESGDYADGEGYFALKHDCEYFYHMLNEYEDNEFSIQLEQKQAEDIKEAFRNEIQEVRIIYNPFVEYFRKYVSLQNSTPN</sequence>
<name>A0ABS4HQM9_9BACL</name>
<comment type="caution">
    <text evidence="1">The sequence shown here is derived from an EMBL/GenBank/DDBJ whole genome shotgun (WGS) entry which is preliminary data.</text>
</comment>
<accession>A0ABS4HQM9</accession>
<gene>
    <name evidence="1" type="ORF">J2Z65_000024</name>
</gene>
<dbReference type="RefSeq" id="WP_167056815.1">
    <property type="nucleotide sequence ID" value="NZ_JAAOZR010000013.1"/>
</dbReference>
<proteinExistence type="predicted"/>
<evidence type="ECO:0000313" key="2">
    <source>
        <dbReference type="Proteomes" id="UP001519344"/>
    </source>
</evidence>
<evidence type="ECO:0000313" key="1">
    <source>
        <dbReference type="EMBL" id="MBP1960830.1"/>
    </source>
</evidence>
<organism evidence="1 2">
    <name type="scientific">Paenibacillus aceris</name>
    <dbReference type="NCBI Taxonomy" id="869555"/>
    <lineage>
        <taxon>Bacteria</taxon>
        <taxon>Bacillati</taxon>
        <taxon>Bacillota</taxon>
        <taxon>Bacilli</taxon>
        <taxon>Bacillales</taxon>
        <taxon>Paenibacillaceae</taxon>
        <taxon>Paenibacillus</taxon>
    </lineage>
</organism>
<reference evidence="1 2" key="1">
    <citation type="submission" date="2021-03" db="EMBL/GenBank/DDBJ databases">
        <title>Genomic Encyclopedia of Type Strains, Phase IV (KMG-IV): sequencing the most valuable type-strain genomes for metagenomic binning, comparative biology and taxonomic classification.</title>
        <authorList>
            <person name="Goeker M."/>
        </authorList>
    </citation>
    <scope>NUCLEOTIDE SEQUENCE [LARGE SCALE GENOMIC DNA]</scope>
    <source>
        <strain evidence="1 2">DSM 24950</strain>
    </source>
</reference>
<dbReference type="EMBL" id="JAGGKV010000001">
    <property type="protein sequence ID" value="MBP1960830.1"/>
    <property type="molecule type" value="Genomic_DNA"/>
</dbReference>
<evidence type="ECO:0008006" key="3">
    <source>
        <dbReference type="Google" id="ProtNLM"/>
    </source>
</evidence>
<protein>
    <recommendedName>
        <fullName evidence="3">DUF4240 domain-containing protein</fullName>
    </recommendedName>
</protein>